<dbReference type="OrthoDB" id="6143061at2759"/>
<sequence length="189" mass="21995">NTQKEHVPTKITSQRFSQPWFTHECKRAARMKKRRYRRYKSTKDPKDWKRFQECSRMASKLYNKAKSIFIKNSVGGDKKKLFKYIKSKRRDIVGVAPLVDENGHLQSDDKVIAEILNKTYCSVFSKDDGKSPTINDKEGCQINQIIITRNGIVKLLNTWPNKSKRTRQCCITTTKRMLGTSCRCLRSAV</sequence>
<name>A0A7M5XJK8_9CNID</name>
<dbReference type="EnsemblMetazoa" id="CLYHEMT023964.1">
    <property type="protein sequence ID" value="CLYHEMP023964.1"/>
    <property type="gene ID" value="CLYHEMG023964"/>
</dbReference>
<dbReference type="Proteomes" id="UP000594262">
    <property type="component" value="Unplaced"/>
</dbReference>
<dbReference type="PANTHER" id="PTHR33395">
    <property type="entry name" value="TRANSCRIPTASE, PUTATIVE-RELATED-RELATED"/>
    <property type="match status" value="1"/>
</dbReference>
<dbReference type="GO" id="GO:0031012">
    <property type="term" value="C:extracellular matrix"/>
    <property type="evidence" value="ECO:0007669"/>
    <property type="project" value="TreeGrafter"/>
</dbReference>
<reference evidence="1" key="1">
    <citation type="submission" date="2021-01" db="UniProtKB">
        <authorList>
            <consortium name="EnsemblMetazoa"/>
        </authorList>
    </citation>
    <scope>IDENTIFICATION</scope>
</reference>
<keyword evidence="2" id="KW-1185">Reference proteome</keyword>
<organism evidence="1 2">
    <name type="scientific">Clytia hemisphaerica</name>
    <dbReference type="NCBI Taxonomy" id="252671"/>
    <lineage>
        <taxon>Eukaryota</taxon>
        <taxon>Metazoa</taxon>
        <taxon>Cnidaria</taxon>
        <taxon>Hydrozoa</taxon>
        <taxon>Hydroidolina</taxon>
        <taxon>Leptothecata</taxon>
        <taxon>Obeliida</taxon>
        <taxon>Clytiidae</taxon>
        <taxon>Clytia</taxon>
    </lineage>
</organism>
<proteinExistence type="predicted"/>
<evidence type="ECO:0000313" key="2">
    <source>
        <dbReference type="Proteomes" id="UP000594262"/>
    </source>
</evidence>
<dbReference type="PANTHER" id="PTHR33395:SF22">
    <property type="entry name" value="REVERSE TRANSCRIPTASE DOMAIN-CONTAINING PROTEIN"/>
    <property type="match status" value="1"/>
</dbReference>
<dbReference type="AlphaFoldDB" id="A0A7M5XJK8"/>
<accession>A0A7M5XJK8</accession>
<evidence type="ECO:0000313" key="1">
    <source>
        <dbReference type="EnsemblMetazoa" id="CLYHEMP023964.1"/>
    </source>
</evidence>
<protein>
    <submittedName>
        <fullName evidence="1">Uncharacterized protein</fullName>
    </submittedName>
</protein>